<name>A0A5S6QRM6_TRIMR</name>
<sequence>MEQGGCCIFYASVACIFALLPITDSVVAIRNTSFERQNQTTHIYERPSMAERDFARNALPWMFLFVIVFVFVCVVWYCLTDPEDGAGRIEIVQYDRTSPLILCDRPSPLVSHSATSTDSSSENSWTSKGSNFSVSSGDNISSTSLSSASDYSL</sequence>
<keyword evidence="2" id="KW-1133">Transmembrane helix</keyword>
<organism evidence="3 4">
    <name type="scientific">Trichuris muris</name>
    <name type="common">Mouse whipworm</name>
    <dbReference type="NCBI Taxonomy" id="70415"/>
    <lineage>
        <taxon>Eukaryota</taxon>
        <taxon>Metazoa</taxon>
        <taxon>Ecdysozoa</taxon>
        <taxon>Nematoda</taxon>
        <taxon>Enoplea</taxon>
        <taxon>Dorylaimia</taxon>
        <taxon>Trichinellida</taxon>
        <taxon>Trichuridae</taxon>
        <taxon>Trichuris</taxon>
    </lineage>
</organism>
<feature type="compositionally biased region" description="Low complexity" evidence="1">
    <location>
        <begin position="113"/>
        <end position="127"/>
    </location>
</feature>
<evidence type="ECO:0000313" key="4">
    <source>
        <dbReference type="WBParaSite" id="TMUE_2000010006.1"/>
    </source>
</evidence>
<feature type="compositionally biased region" description="Polar residues" evidence="1">
    <location>
        <begin position="128"/>
        <end position="140"/>
    </location>
</feature>
<proteinExistence type="predicted"/>
<accession>A0A5S6QRM6</accession>
<evidence type="ECO:0000313" key="3">
    <source>
        <dbReference type="Proteomes" id="UP000046395"/>
    </source>
</evidence>
<reference evidence="4" key="1">
    <citation type="submission" date="2019-12" db="UniProtKB">
        <authorList>
            <consortium name="WormBaseParasite"/>
        </authorList>
    </citation>
    <scope>IDENTIFICATION</scope>
</reference>
<dbReference type="WBParaSite" id="TMUE_2000010006.1">
    <property type="protein sequence ID" value="TMUE_2000010006.1"/>
    <property type="gene ID" value="WBGene00295025"/>
</dbReference>
<protein>
    <submittedName>
        <fullName evidence="4">Uncharacterized protein</fullName>
    </submittedName>
</protein>
<keyword evidence="2" id="KW-0812">Transmembrane</keyword>
<dbReference type="AlphaFoldDB" id="A0A5S6QRM6"/>
<feature type="transmembrane region" description="Helical" evidence="2">
    <location>
        <begin position="7"/>
        <end position="29"/>
    </location>
</feature>
<feature type="compositionally biased region" description="Low complexity" evidence="1">
    <location>
        <begin position="141"/>
        <end position="153"/>
    </location>
</feature>
<dbReference type="Proteomes" id="UP000046395">
    <property type="component" value="Unassembled WGS sequence"/>
</dbReference>
<keyword evidence="3" id="KW-1185">Reference proteome</keyword>
<evidence type="ECO:0000256" key="1">
    <source>
        <dbReference type="SAM" id="MobiDB-lite"/>
    </source>
</evidence>
<feature type="region of interest" description="Disordered" evidence="1">
    <location>
        <begin position="113"/>
        <end position="153"/>
    </location>
</feature>
<evidence type="ECO:0000256" key="2">
    <source>
        <dbReference type="SAM" id="Phobius"/>
    </source>
</evidence>
<feature type="transmembrane region" description="Helical" evidence="2">
    <location>
        <begin position="58"/>
        <end position="79"/>
    </location>
</feature>
<keyword evidence="2" id="KW-0472">Membrane</keyword>